<dbReference type="EMBL" id="CAXAMN010019801">
    <property type="protein sequence ID" value="CAK9054997.1"/>
    <property type="molecule type" value="Genomic_DNA"/>
</dbReference>
<feature type="non-terminal residue" evidence="2">
    <location>
        <position position="166"/>
    </location>
</feature>
<evidence type="ECO:0000313" key="3">
    <source>
        <dbReference type="Proteomes" id="UP001642484"/>
    </source>
</evidence>
<keyword evidence="3" id="KW-1185">Reference proteome</keyword>
<organism evidence="2 3">
    <name type="scientific">Durusdinium trenchii</name>
    <dbReference type="NCBI Taxonomy" id="1381693"/>
    <lineage>
        <taxon>Eukaryota</taxon>
        <taxon>Sar</taxon>
        <taxon>Alveolata</taxon>
        <taxon>Dinophyceae</taxon>
        <taxon>Suessiales</taxon>
        <taxon>Symbiodiniaceae</taxon>
        <taxon>Durusdinium</taxon>
    </lineage>
</organism>
<evidence type="ECO:0000313" key="1">
    <source>
        <dbReference type="EMBL" id="CAK9054997.1"/>
    </source>
</evidence>
<proteinExistence type="predicted"/>
<feature type="non-terminal residue" evidence="2">
    <location>
        <position position="1"/>
    </location>
</feature>
<name>A0ABP0MU43_9DINO</name>
<protein>
    <submittedName>
        <fullName evidence="2">Uncharacterized protein</fullName>
    </submittedName>
</protein>
<comment type="caution">
    <text evidence="2">The sequence shown here is derived from an EMBL/GenBank/DDBJ whole genome shotgun (WGS) entry which is preliminary data.</text>
</comment>
<dbReference type="Proteomes" id="UP001642484">
    <property type="component" value="Unassembled WGS sequence"/>
</dbReference>
<evidence type="ECO:0000313" key="2">
    <source>
        <dbReference type="EMBL" id="CAK9055001.1"/>
    </source>
</evidence>
<reference evidence="2 3" key="1">
    <citation type="submission" date="2024-02" db="EMBL/GenBank/DDBJ databases">
        <authorList>
            <person name="Chen Y."/>
            <person name="Shah S."/>
            <person name="Dougan E. K."/>
            <person name="Thang M."/>
            <person name="Chan C."/>
        </authorList>
    </citation>
    <scope>NUCLEOTIDE SEQUENCE [LARGE SCALE GENOMIC DNA]</scope>
</reference>
<dbReference type="EMBL" id="CAXAMN010019803">
    <property type="protein sequence ID" value="CAK9055001.1"/>
    <property type="molecule type" value="Genomic_DNA"/>
</dbReference>
<gene>
    <name evidence="1" type="ORF">CCMP2556_LOCUS27423</name>
    <name evidence="2" type="ORF">CCMP2556_LOCUS27427</name>
</gene>
<accession>A0ABP0MU43</accession>
<sequence>LSERLKMSADHLGSLRRLLDLAASLEAPTATALEAPPSESLPEVQPLLSDQIRRPVDLIWMVGVADAFLSGVVGPEMLGAIFAEAPDADAYVAAAAQAAESAEAAAGRAAEAAAEAAEIVQAVTGAQEEQFAQVGLVIRRFVESNDASCASLDDLIPPSCTGKDTA</sequence>